<feature type="compositionally biased region" description="Polar residues" evidence="1">
    <location>
        <begin position="1165"/>
        <end position="1174"/>
    </location>
</feature>
<feature type="domain" description="T20D4.11-like" evidence="2">
    <location>
        <begin position="415"/>
        <end position="563"/>
    </location>
</feature>
<dbReference type="InterPro" id="IPR002542">
    <property type="entry name" value="T20D4.11-like_dom"/>
</dbReference>
<sequence>MREKLGHPSPIRSERSVAARNAPPICQILASIRTDLRCVQRSSKSDCSANALEIIEPLENETDHAYVQLACDRVSLKSDDVPYGVRYMFGEVNEVCSQSPNEVVWKPIHRVLCDHREQLMQQKECFINASTTLVQCNQKPANETVCHSLEQFSNNIDCALRVMLDACTVEAQNVAVAIQDALNDELIAHHCYNEASTNAKSGDDAEEFKLNPKYERCTSDQENLALTCLVELIEVNRKIAELNNLNFLHEISEENSTVIFEICTLYGKYDSCISDTVFAHSNGKRCAFNSPLNTLARIGLLPICSKRTRSLLQNNKECIQKIGHRTGICQSGLNSLGLAIHNMLQGIHGEAHLCNSYYLIRDAFQCGERIFAESCSPQAIQSLQQIRQMVIELGTEEGCPDERPTQPTAPPIVACEPREQRQFSSCIQTITTFQPHPLVVIKQPKQIDEACKQFVEFKKCQANITCLPLWAKGMTAMFDFACGAGYNTYTQVRQCIRKITTRKQIRECVSEFSHSSPQIACESSKKLLACSTPVINEKCGELGAQFVTDYIEQFVNVIDPKCKIRMQQSYKSVMSYNCTAEQNARIDHCAVPINDLTYKIDELFEGGLRQFLVNVKNLAPVFAKGCNLTSDFKHCLRPFMETQSKDEQCVISSCLIEAGHGICDQPDTAKAIDDNLACIFKQASIPEFGKCLRLTIATLKQFNLLALRAVLPQFIKCIEHIVVQRCGHLSISVLRAISTAEICPISLSDQLKLTKYDVSEVCHIEMRQKHLECVGNFHQNYRMLPIALLRDPSSIDMLCTDMTKLSSCSYPVCETSKEKALSALAEFMCLRHEAYKKHSTCLTSVITSSQGSKCLASFLPTATEEQCAFLTNVANCATPYIHNSCGYEALALSFEGMNVFANQLNKSCNIQIPIASIKTNCAESDVIEYLQCESLIDNFSFTPFSFIRNSAEWDEFCDVIDNYENCLTNISCRVEPISSGNIALFRTICGKEKSKTKYHLPCLAEFTSSDSGVRCSESFLGLDLLAKNSSKKICSILGNMLSCAAPDLSARCTSEALKHVASMLLIWVRHFDPNCSLSGFNKINEPKAEDDFSLDSGPTHISIDQTISPPGSSTVKQNSFIITASPSSSSNAESSTNLSDSRPEVITSSVQLPEFNLETKPQPGPTSTTDTEFATDSIADALSTRPSIPSIPGPNSGNSSDAKKSKMRESGQMRSTSPGLWIVPIAAIVSTITLLVQ</sequence>
<feature type="compositionally biased region" description="Basic and acidic residues" evidence="1">
    <location>
        <begin position="1201"/>
        <end position="1211"/>
    </location>
</feature>
<dbReference type="Pfam" id="PF01579">
    <property type="entry name" value="DUF19"/>
    <property type="match status" value="2"/>
</dbReference>
<gene>
    <name evidence="3" type="ORF">NLS_LOCUS7979</name>
</gene>
<accession>A0A3P6TG34</accession>
<dbReference type="EMBL" id="UYRX01000917">
    <property type="protein sequence ID" value="VDK87102.1"/>
    <property type="molecule type" value="Genomic_DNA"/>
</dbReference>
<proteinExistence type="predicted"/>
<evidence type="ECO:0000313" key="4">
    <source>
        <dbReference type="Proteomes" id="UP000277928"/>
    </source>
</evidence>
<evidence type="ECO:0000313" key="3">
    <source>
        <dbReference type="EMBL" id="VDK87102.1"/>
    </source>
</evidence>
<feature type="compositionally biased region" description="Polar residues" evidence="1">
    <location>
        <begin position="1102"/>
        <end position="1118"/>
    </location>
</feature>
<dbReference type="AlphaFoldDB" id="A0A3P6TG34"/>
<keyword evidence="4" id="KW-1185">Reference proteome</keyword>
<dbReference type="PANTHER" id="PTHR37431">
    <property type="entry name" value="PROTEIN CBG06927"/>
    <property type="match status" value="1"/>
</dbReference>
<dbReference type="Proteomes" id="UP000277928">
    <property type="component" value="Unassembled WGS sequence"/>
</dbReference>
<feature type="compositionally biased region" description="Low complexity" evidence="1">
    <location>
        <begin position="1186"/>
        <end position="1200"/>
    </location>
</feature>
<dbReference type="STRING" id="42156.A0A3P6TG34"/>
<feature type="compositionally biased region" description="Low complexity" evidence="1">
    <location>
        <begin position="1119"/>
        <end position="1140"/>
    </location>
</feature>
<dbReference type="OrthoDB" id="9991628at2759"/>
<dbReference type="PANTHER" id="PTHR37431:SF5">
    <property type="entry name" value="PROTEIN CBG06905"/>
    <property type="match status" value="1"/>
</dbReference>
<name>A0A3P6TG34_LITSI</name>
<reference evidence="3 4" key="1">
    <citation type="submission" date="2018-08" db="EMBL/GenBank/DDBJ databases">
        <authorList>
            <person name="Laetsch R D."/>
            <person name="Stevens L."/>
            <person name="Kumar S."/>
            <person name="Blaxter L. M."/>
        </authorList>
    </citation>
    <scope>NUCLEOTIDE SEQUENCE [LARGE SCALE GENOMIC DNA]</scope>
</reference>
<feature type="region of interest" description="Disordered" evidence="1">
    <location>
        <begin position="1089"/>
        <end position="1216"/>
    </location>
</feature>
<protein>
    <recommendedName>
        <fullName evidence="2">T20D4.11-like domain-containing protein</fullName>
    </recommendedName>
</protein>
<organism evidence="3 4">
    <name type="scientific">Litomosoides sigmodontis</name>
    <name type="common">Filarial nematode worm</name>
    <dbReference type="NCBI Taxonomy" id="42156"/>
    <lineage>
        <taxon>Eukaryota</taxon>
        <taxon>Metazoa</taxon>
        <taxon>Ecdysozoa</taxon>
        <taxon>Nematoda</taxon>
        <taxon>Chromadorea</taxon>
        <taxon>Rhabditida</taxon>
        <taxon>Spirurina</taxon>
        <taxon>Spiruromorpha</taxon>
        <taxon>Filarioidea</taxon>
        <taxon>Onchocercidae</taxon>
        <taxon>Litomosoides</taxon>
    </lineage>
</organism>
<evidence type="ECO:0000256" key="1">
    <source>
        <dbReference type="SAM" id="MobiDB-lite"/>
    </source>
</evidence>
<dbReference type="OMA" id="IGLAPIC"/>
<feature type="domain" description="T20D4.11-like" evidence="2">
    <location>
        <begin position="921"/>
        <end position="1066"/>
    </location>
</feature>
<evidence type="ECO:0000259" key="2">
    <source>
        <dbReference type="Pfam" id="PF01579"/>
    </source>
</evidence>